<feature type="domain" description="HTH gntR-type" evidence="7">
    <location>
        <begin position="1"/>
        <end position="68"/>
    </location>
</feature>
<dbReference type="InterPro" id="IPR036390">
    <property type="entry name" value="WH_DNA-bd_sf"/>
</dbReference>
<dbReference type="PANTHER" id="PTHR46577:SF1">
    <property type="entry name" value="HTH-TYPE TRANSCRIPTIONAL REGULATORY PROTEIN GABR"/>
    <property type="match status" value="1"/>
</dbReference>
<comment type="caution">
    <text evidence="8">The sequence shown here is derived from an EMBL/GenBank/DDBJ whole genome shotgun (WGS) entry which is preliminary data.</text>
</comment>
<dbReference type="Pfam" id="PF00155">
    <property type="entry name" value="Aminotran_1_2"/>
    <property type="match status" value="1"/>
</dbReference>
<organism evidence="8 9">
    <name type="scientific">Enterococcus saccharolyticus subsp. saccharolyticus ATCC 43076</name>
    <dbReference type="NCBI Taxonomy" id="1139996"/>
    <lineage>
        <taxon>Bacteria</taxon>
        <taxon>Bacillati</taxon>
        <taxon>Bacillota</taxon>
        <taxon>Bacilli</taxon>
        <taxon>Lactobacillales</taxon>
        <taxon>Enterococcaceae</taxon>
        <taxon>Enterococcus</taxon>
    </lineage>
</organism>
<evidence type="ECO:0000256" key="1">
    <source>
        <dbReference type="ARBA" id="ARBA00005384"/>
    </source>
</evidence>
<dbReference type="GO" id="GO:0030170">
    <property type="term" value="F:pyridoxal phosphate binding"/>
    <property type="evidence" value="ECO:0007669"/>
    <property type="project" value="InterPro"/>
</dbReference>
<reference evidence="8 9" key="1">
    <citation type="submission" date="2013-03" db="EMBL/GenBank/DDBJ databases">
        <title>The Genome Sequence of Enterococcus saccharolyticus ATCC_43076 (Illumina only assembly).</title>
        <authorList>
            <consortium name="The Broad Institute Genomics Platform"/>
            <consortium name="The Broad Institute Genome Sequencing Center for Infectious Disease"/>
            <person name="Earl A."/>
            <person name="Russ C."/>
            <person name="Gilmore M."/>
            <person name="Surin D."/>
            <person name="Walker B."/>
            <person name="Young S."/>
            <person name="Zeng Q."/>
            <person name="Gargeya S."/>
            <person name="Fitzgerald M."/>
            <person name="Haas B."/>
            <person name="Abouelleil A."/>
            <person name="Allen A.W."/>
            <person name="Alvarado L."/>
            <person name="Arachchi H.M."/>
            <person name="Berlin A.M."/>
            <person name="Chapman S.B."/>
            <person name="Gainer-Dewar J."/>
            <person name="Goldberg J."/>
            <person name="Griggs A."/>
            <person name="Gujja S."/>
            <person name="Hansen M."/>
            <person name="Howarth C."/>
            <person name="Imamovic A."/>
            <person name="Ireland A."/>
            <person name="Larimer J."/>
            <person name="McCowan C."/>
            <person name="Murphy C."/>
            <person name="Pearson M."/>
            <person name="Poon T.W."/>
            <person name="Priest M."/>
            <person name="Roberts A."/>
            <person name="Saif S."/>
            <person name="Shea T."/>
            <person name="Sisk P."/>
            <person name="Sykes S."/>
            <person name="Wortman J."/>
            <person name="Nusbaum C."/>
            <person name="Birren B."/>
        </authorList>
    </citation>
    <scope>NUCLEOTIDE SEQUENCE [LARGE SCALE GENOMIC DNA]</scope>
    <source>
        <strain evidence="8 9">ATCC 43076</strain>
    </source>
</reference>
<evidence type="ECO:0000256" key="5">
    <source>
        <dbReference type="ARBA" id="ARBA00023125"/>
    </source>
</evidence>
<comment type="similarity">
    <text evidence="1">In the C-terminal section; belongs to the class-I pyridoxal-phosphate-dependent aminotransferase family.</text>
</comment>
<dbReference type="GO" id="GO:0008483">
    <property type="term" value="F:transaminase activity"/>
    <property type="evidence" value="ECO:0007669"/>
    <property type="project" value="UniProtKB-KW"/>
</dbReference>
<evidence type="ECO:0000256" key="2">
    <source>
        <dbReference type="ARBA" id="ARBA00022576"/>
    </source>
</evidence>
<dbReference type="SUPFAM" id="SSF53383">
    <property type="entry name" value="PLP-dependent transferases"/>
    <property type="match status" value="1"/>
</dbReference>
<dbReference type="InterPro" id="IPR015421">
    <property type="entry name" value="PyrdxlP-dep_Trfase_major"/>
</dbReference>
<dbReference type="EMBL" id="AHYT01000004">
    <property type="protein sequence ID" value="EOT29379.1"/>
    <property type="molecule type" value="Genomic_DNA"/>
</dbReference>
<keyword evidence="2" id="KW-0808">Transferase</keyword>
<dbReference type="InterPro" id="IPR004839">
    <property type="entry name" value="Aminotransferase_I/II_large"/>
</dbReference>
<evidence type="ECO:0000256" key="3">
    <source>
        <dbReference type="ARBA" id="ARBA00022898"/>
    </source>
</evidence>
<dbReference type="PANTHER" id="PTHR46577">
    <property type="entry name" value="HTH-TYPE TRANSCRIPTIONAL REGULATORY PROTEIN GABR"/>
    <property type="match status" value="1"/>
</dbReference>
<dbReference type="InterPro" id="IPR000524">
    <property type="entry name" value="Tscrpt_reg_HTH_GntR"/>
</dbReference>
<name>S0J923_9ENTE</name>
<dbReference type="InterPro" id="IPR036388">
    <property type="entry name" value="WH-like_DNA-bd_sf"/>
</dbReference>
<keyword evidence="6" id="KW-0804">Transcription</keyword>
<accession>S0J923</accession>
<evidence type="ECO:0000313" key="9">
    <source>
        <dbReference type="Proteomes" id="UP000014136"/>
    </source>
</evidence>
<dbReference type="InterPro" id="IPR051446">
    <property type="entry name" value="HTH_trans_reg/aminotransferase"/>
</dbReference>
<dbReference type="AlphaFoldDB" id="S0J923"/>
<keyword evidence="4" id="KW-0805">Transcription regulation</keyword>
<dbReference type="Gene3D" id="1.10.10.10">
    <property type="entry name" value="Winged helix-like DNA-binding domain superfamily/Winged helix DNA-binding domain"/>
    <property type="match status" value="1"/>
</dbReference>
<dbReference type="STRING" id="41997.RV16_GL000238"/>
<dbReference type="Pfam" id="PF00392">
    <property type="entry name" value="GntR"/>
    <property type="match status" value="1"/>
</dbReference>
<dbReference type="RefSeq" id="WP_016175128.1">
    <property type="nucleotide sequence ID" value="NZ_KE136389.1"/>
</dbReference>
<dbReference type="OrthoDB" id="9802328at2"/>
<keyword evidence="5" id="KW-0238">DNA-binding</keyword>
<evidence type="ECO:0000256" key="6">
    <source>
        <dbReference type="ARBA" id="ARBA00023163"/>
    </source>
</evidence>
<dbReference type="PROSITE" id="PS50949">
    <property type="entry name" value="HTH_GNTR"/>
    <property type="match status" value="1"/>
</dbReference>
<protein>
    <recommendedName>
        <fullName evidence="7">HTH gntR-type domain-containing protein</fullName>
    </recommendedName>
</protein>
<dbReference type="GO" id="GO:0003677">
    <property type="term" value="F:DNA binding"/>
    <property type="evidence" value="ECO:0007669"/>
    <property type="project" value="UniProtKB-KW"/>
</dbReference>
<evidence type="ECO:0000259" key="7">
    <source>
        <dbReference type="PROSITE" id="PS50949"/>
    </source>
</evidence>
<dbReference type="SMART" id="SM00345">
    <property type="entry name" value="HTH_GNTR"/>
    <property type="match status" value="1"/>
</dbReference>
<evidence type="ECO:0000256" key="4">
    <source>
        <dbReference type="ARBA" id="ARBA00023015"/>
    </source>
</evidence>
<dbReference type="HOGENOM" id="CLU_017584_0_0_9"/>
<dbReference type="CDD" id="cd07377">
    <property type="entry name" value="WHTH_GntR"/>
    <property type="match status" value="1"/>
</dbReference>
<dbReference type="eggNOG" id="COG1167">
    <property type="taxonomic scope" value="Bacteria"/>
</dbReference>
<keyword evidence="9" id="KW-1185">Reference proteome</keyword>
<proteinExistence type="inferred from homology"/>
<dbReference type="Gene3D" id="3.90.1150.10">
    <property type="entry name" value="Aspartate Aminotransferase, domain 1"/>
    <property type="match status" value="1"/>
</dbReference>
<dbReference type="PATRIC" id="fig|1139996.3.peg.1313"/>
<dbReference type="GO" id="GO:0003700">
    <property type="term" value="F:DNA-binding transcription factor activity"/>
    <property type="evidence" value="ECO:0007669"/>
    <property type="project" value="InterPro"/>
</dbReference>
<dbReference type="InterPro" id="IPR015422">
    <property type="entry name" value="PyrdxlP-dep_Trfase_small"/>
</dbReference>
<gene>
    <name evidence="8" type="ORF">OMQ_01331</name>
</gene>
<dbReference type="SUPFAM" id="SSF46785">
    <property type="entry name" value="Winged helix' DNA-binding domain"/>
    <property type="match status" value="1"/>
</dbReference>
<dbReference type="CDD" id="cd00609">
    <property type="entry name" value="AAT_like"/>
    <property type="match status" value="1"/>
</dbReference>
<keyword evidence="2" id="KW-0032">Aminotransferase</keyword>
<sequence>MLYKEIEGILANKIGTRTWSSGDKISSIRQLSNEFNCSKNTIIKALSELEKQHLIYSVPKQGFFVATSSAAATPTDCMIDFLSAEPDNATVQMTNLHHCAEQVLSKSPDYFLSYGNQSGLERLKEQLIPYLQDNQVFTSPERLVITTGSQQAIDILMNMPFPNKREKILVEQPTYFGALNSAKISGKDILGITIADEQIDLNRLEYIFKNNEIKLFYIIPRFHNPLGHSYTNELKQAIVALADKYDVYIVEDDYLGDLEQNAKADPMFSYNPTGRVIYLKSFSKIFLPGLRLAVTVLPQSLMPTFLEYKFCRDFSTPLFSQEILATFIENGMFEKHLKSLKDIYALKMHQAKKSCQKYLPANVTYSIPNTGFYFSLQLPENVHSQELTATLKLKNILVDDISRMFLPHISNKNMIRLSISRTQLTDIDYGIAQIAQTIVSLQQKKSSIFKDSQLYI</sequence>
<dbReference type="InterPro" id="IPR015424">
    <property type="entry name" value="PyrdxlP-dep_Trfase"/>
</dbReference>
<dbReference type="Proteomes" id="UP000014136">
    <property type="component" value="Unassembled WGS sequence"/>
</dbReference>
<dbReference type="Gene3D" id="3.40.640.10">
    <property type="entry name" value="Type I PLP-dependent aspartate aminotransferase-like (Major domain)"/>
    <property type="match status" value="1"/>
</dbReference>
<evidence type="ECO:0000313" key="8">
    <source>
        <dbReference type="EMBL" id="EOT29379.1"/>
    </source>
</evidence>
<keyword evidence="3" id="KW-0663">Pyridoxal phosphate</keyword>